<accession>A0A9P1C4I4</accession>
<dbReference type="OrthoDB" id="425069at2759"/>
<feature type="compositionally biased region" description="Basic and acidic residues" evidence="1">
    <location>
        <begin position="508"/>
        <end position="519"/>
    </location>
</feature>
<dbReference type="AlphaFoldDB" id="A0A9P1C4I4"/>
<protein>
    <submittedName>
        <fullName evidence="2">Uncharacterized protein</fullName>
    </submittedName>
</protein>
<reference evidence="2" key="1">
    <citation type="submission" date="2022-10" db="EMBL/GenBank/DDBJ databases">
        <authorList>
            <person name="Chen Y."/>
            <person name="Dougan E. K."/>
            <person name="Chan C."/>
            <person name="Rhodes N."/>
            <person name="Thang M."/>
        </authorList>
    </citation>
    <scope>NUCLEOTIDE SEQUENCE</scope>
</reference>
<proteinExistence type="predicted"/>
<dbReference type="EMBL" id="CAMXCT010000934">
    <property type="protein sequence ID" value="CAI3984915.1"/>
    <property type="molecule type" value="Genomic_DNA"/>
</dbReference>
<evidence type="ECO:0000256" key="1">
    <source>
        <dbReference type="SAM" id="MobiDB-lite"/>
    </source>
</evidence>
<evidence type="ECO:0000313" key="4">
    <source>
        <dbReference type="Proteomes" id="UP001152797"/>
    </source>
</evidence>
<comment type="caution">
    <text evidence="2">The sequence shown here is derived from an EMBL/GenBank/DDBJ whole genome shotgun (WGS) entry which is preliminary data.</text>
</comment>
<evidence type="ECO:0000313" key="2">
    <source>
        <dbReference type="EMBL" id="CAI3984915.1"/>
    </source>
</evidence>
<keyword evidence="4" id="KW-1185">Reference proteome</keyword>
<dbReference type="Proteomes" id="UP001152797">
    <property type="component" value="Unassembled WGS sequence"/>
</dbReference>
<evidence type="ECO:0000313" key="3">
    <source>
        <dbReference type="EMBL" id="CAL1138290.1"/>
    </source>
</evidence>
<organism evidence="2">
    <name type="scientific">Cladocopium goreaui</name>
    <dbReference type="NCBI Taxonomy" id="2562237"/>
    <lineage>
        <taxon>Eukaryota</taxon>
        <taxon>Sar</taxon>
        <taxon>Alveolata</taxon>
        <taxon>Dinophyceae</taxon>
        <taxon>Suessiales</taxon>
        <taxon>Symbiodiniaceae</taxon>
        <taxon>Cladocopium</taxon>
    </lineage>
</organism>
<dbReference type="EMBL" id="CAMXCT020000934">
    <property type="protein sequence ID" value="CAL1138290.1"/>
    <property type="molecule type" value="Genomic_DNA"/>
</dbReference>
<gene>
    <name evidence="2" type="ORF">C1SCF055_LOCUS12410</name>
</gene>
<sequence>MKVTPSQDGSQRAVAGLDTVVPALAQTVQRLENLQRQTAGENGPKAQLAQLLENARTLSNQLPKISQPEAAAATLRQRLVDFEQFAPRDPVDPRERTMELLARWRSAVSRQEVLNKEESAEVLGALLRGERAIAELQRAEAACTRRWAAMSQEARQLVDRIKGFKGRAQVCQERQRNMIMAAGHQRKELWSQQLSRVQTDDHGAAQKVYDELLKLDAQCQQLSTAIWSSKGQLHKLDYKRRQALRVLDSSLDFSERSESAAGLSVDDVVETELEVEKLLWELFYVEREKKQQDPRADMDLKIAQPVFNESHPEHVIVADSLPPTVAPASPSFAGQEPPDVLAEVASVVDATPPADGLPVEPLVAENPVVIPRVANLIHRLSMSRDERRQHERERKAGRWEDPPESSVPKDPSTVTADAQSGDAPVEPAPVEPPPEPPVQMEASRWPELPEPRGGGGQGLPVQPETLPWKTSSPEVIWGELPSIPLIPPALRPPSLEALPGPTGSFGSNREHRVVLEWDT</sequence>
<feature type="compositionally biased region" description="Pro residues" evidence="1">
    <location>
        <begin position="426"/>
        <end position="437"/>
    </location>
</feature>
<feature type="region of interest" description="Disordered" evidence="1">
    <location>
        <begin position="494"/>
        <end position="519"/>
    </location>
</feature>
<reference evidence="3" key="2">
    <citation type="submission" date="2024-04" db="EMBL/GenBank/DDBJ databases">
        <authorList>
            <person name="Chen Y."/>
            <person name="Shah S."/>
            <person name="Dougan E. K."/>
            <person name="Thang M."/>
            <person name="Chan C."/>
        </authorList>
    </citation>
    <scope>NUCLEOTIDE SEQUENCE [LARGE SCALE GENOMIC DNA]</scope>
</reference>
<feature type="region of interest" description="Disordered" evidence="1">
    <location>
        <begin position="384"/>
        <end position="467"/>
    </location>
</feature>
<dbReference type="EMBL" id="CAMXCT030000934">
    <property type="protein sequence ID" value="CAL4772227.1"/>
    <property type="molecule type" value="Genomic_DNA"/>
</dbReference>
<name>A0A9P1C4I4_9DINO</name>
<feature type="compositionally biased region" description="Basic and acidic residues" evidence="1">
    <location>
        <begin position="384"/>
        <end position="401"/>
    </location>
</feature>